<keyword evidence="1" id="KW-0479">Metal-binding</keyword>
<dbReference type="SMART" id="SM00575">
    <property type="entry name" value="ZnF_PMZ"/>
    <property type="match status" value="1"/>
</dbReference>
<keyword evidence="3" id="KW-0862">Zinc</keyword>
<dbReference type="EMBL" id="KZ662944">
    <property type="protein sequence ID" value="PPS17243.1"/>
    <property type="molecule type" value="Genomic_DNA"/>
</dbReference>
<evidence type="ECO:0000313" key="7">
    <source>
        <dbReference type="EMBL" id="PPS17243.1"/>
    </source>
</evidence>
<feature type="compositionally biased region" description="Basic and acidic residues" evidence="5">
    <location>
        <begin position="45"/>
        <end position="62"/>
    </location>
</feature>
<dbReference type="InterPro" id="IPR007527">
    <property type="entry name" value="Znf_SWIM"/>
</dbReference>
<dbReference type="OrthoDB" id="1426028at2759"/>
<feature type="region of interest" description="Disordered" evidence="5">
    <location>
        <begin position="1"/>
        <end position="103"/>
    </location>
</feature>
<accession>A0A2P5YNU6</accession>
<dbReference type="PANTHER" id="PTHR31973">
    <property type="entry name" value="POLYPROTEIN, PUTATIVE-RELATED"/>
    <property type="match status" value="1"/>
</dbReference>
<name>A0A2P5YNU6_GOSBA</name>
<dbReference type="AlphaFoldDB" id="A0A2P5YNU6"/>
<evidence type="ECO:0000313" key="8">
    <source>
        <dbReference type="Proteomes" id="UP000239757"/>
    </source>
</evidence>
<evidence type="ECO:0000256" key="3">
    <source>
        <dbReference type="ARBA" id="ARBA00022833"/>
    </source>
</evidence>
<protein>
    <recommendedName>
        <fullName evidence="6">SWIM-type domain-containing protein</fullName>
    </recommendedName>
</protein>
<dbReference type="Proteomes" id="UP000239757">
    <property type="component" value="Unassembled WGS sequence"/>
</dbReference>
<keyword evidence="2 4" id="KW-0863">Zinc-finger</keyword>
<feature type="compositionally biased region" description="Basic and acidic residues" evidence="5">
    <location>
        <begin position="11"/>
        <end position="30"/>
    </location>
</feature>
<dbReference type="Pfam" id="PF04434">
    <property type="entry name" value="SWIM"/>
    <property type="match status" value="1"/>
</dbReference>
<evidence type="ECO:0000256" key="5">
    <source>
        <dbReference type="SAM" id="MobiDB-lite"/>
    </source>
</evidence>
<reference evidence="7 8" key="1">
    <citation type="submission" date="2015-01" db="EMBL/GenBank/DDBJ databases">
        <title>Genome of allotetraploid Gossypium barbadense reveals genomic plasticity and fiber elongation in cotton evolution.</title>
        <authorList>
            <person name="Chen X."/>
            <person name="Liu X."/>
            <person name="Zhao B."/>
            <person name="Zheng H."/>
            <person name="Hu Y."/>
            <person name="Lu G."/>
            <person name="Yang C."/>
            <person name="Chen J."/>
            <person name="Shan C."/>
            <person name="Zhang L."/>
            <person name="Zhou Y."/>
            <person name="Wang L."/>
            <person name="Guo W."/>
            <person name="Bai Y."/>
            <person name="Ruan J."/>
            <person name="Shangguan X."/>
            <person name="Mao Y."/>
            <person name="Jiang J."/>
            <person name="Zhu Y."/>
            <person name="Lei J."/>
            <person name="Kang H."/>
            <person name="Chen S."/>
            <person name="He X."/>
            <person name="Wang R."/>
            <person name="Wang Y."/>
            <person name="Chen J."/>
            <person name="Wang L."/>
            <person name="Yu S."/>
            <person name="Wang B."/>
            <person name="Wei J."/>
            <person name="Song S."/>
            <person name="Lu X."/>
            <person name="Gao Z."/>
            <person name="Gu W."/>
            <person name="Deng X."/>
            <person name="Ma D."/>
            <person name="Wang S."/>
            <person name="Liang W."/>
            <person name="Fang L."/>
            <person name="Cai C."/>
            <person name="Zhu X."/>
            <person name="Zhou B."/>
            <person name="Zhang Y."/>
            <person name="Chen Z."/>
            <person name="Xu S."/>
            <person name="Zhu R."/>
            <person name="Wang S."/>
            <person name="Zhang T."/>
            <person name="Zhao G."/>
        </authorList>
    </citation>
    <scope>NUCLEOTIDE SEQUENCE [LARGE SCALE GENOMIC DNA]</scope>
    <source>
        <strain evidence="8">cv. Xinhai21</strain>
        <tissue evidence="7">Leaf</tissue>
    </source>
</reference>
<sequence>MDGEDGCDNNGHSDHEVEGYSDPNLDKRDNVLPTMSTSEGTFYVAHDDRSDNESDADPHQEASPDGAEVALFSEPEPVPTIPEDVEGGSDDDEEDPRFKAYSPPAQMHNVDLFQDNALKFPDLPYKRRDRTSSLLDSGELEVGKEFSNKDSFLGVLKQHSIMNGVNYNVVKSKSYKFEAKCAVQDDACSWKIMASLRKKIGLWEIKKVQRCFGRSSQDKFRYVSYLNTTDNEGRSQNFNVDLNCQYSYPVERAASYKGQMQGGRVWCTKVLQEINKAKAQANTMHTTCHDRDNLWFHVTEFDRPHKGIIGGQYRVHFRNRTCDCGRFDALRYPCAHIITACQSLRLDPMSYVDEVYKLETTYNVWRHVFLPVSNERKWPLASLAPFKLLPDRELRRKPKGRPCSTRILDQLLAGVVVPPTGDLVVGVGRVTHLDRIMIAAVFASPMAEVFESRKVMGIGRKKSSLMVPRVILHAMAAYRSKVDLE</sequence>
<organism evidence="7 8">
    <name type="scientific">Gossypium barbadense</name>
    <name type="common">Sea Island cotton</name>
    <name type="synonym">Hibiscus barbadensis</name>
    <dbReference type="NCBI Taxonomy" id="3634"/>
    <lineage>
        <taxon>Eukaryota</taxon>
        <taxon>Viridiplantae</taxon>
        <taxon>Streptophyta</taxon>
        <taxon>Embryophyta</taxon>
        <taxon>Tracheophyta</taxon>
        <taxon>Spermatophyta</taxon>
        <taxon>Magnoliopsida</taxon>
        <taxon>eudicotyledons</taxon>
        <taxon>Gunneridae</taxon>
        <taxon>Pentapetalae</taxon>
        <taxon>rosids</taxon>
        <taxon>malvids</taxon>
        <taxon>Malvales</taxon>
        <taxon>Malvaceae</taxon>
        <taxon>Malvoideae</taxon>
        <taxon>Gossypium</taxon>
    </lineage>
</organism>
<dbReference type="GO" id="GO:0008270">
    <property type="term" value="F:zinc ion binding"/>
    <property type="evidence" value="ECO:0007669"/>
    <property type="project" value="UniProtKB-KW"/>
</dbReference>
<proteinExistence type="predicted"/>
<dbReference type="PROSITE" id="PS50966">
    <property type="entry name" value="ZF_SWIM"/>
    <property type="match status" value="1"/>
</dbReference>
<dbReference type="InterPro" id="IPR006564">
    <property type="entry name" value="Znf_PMZ"/>
</dbReference>
<evidence type="ECO:0000259" key="6">
    <source>
        <dbReference type="PROSITE" id="PS50966"/>
    </source>
</evidence>
<evidence type="ECO:0000256" key="1">
    <source>
        <dbReference type="ARBA" id="ARBA00022723"/>
    </source>
</evidence>
<evidence type="ECO:0000256" key="4">
    <source>
        <dbReference type="PROSITE-ProRule" id="PRU00325"/>
    </source>
</evidence>
<dbReference type="Pfam" id="PF03108">
    <property type="entry name" value="DBD_Tnp_Mut"/>
    <property type="match status" value="1"/>
</dbReference>
<feature type="domain" description="SWIM-type" evidence="6">
    <location>
        <begin position="313"/>
        <end position="345"/>
    </location>
</feature>
<dbReference type="InterPro" id="IPR004332">
    <property type="entry name" value="Transposase_MuDR"/>
</dbReference>
<evidence type="ECO:0000256" key="2">
    <source>
        <dbReference type="ARBA" id="ARBA00022771"/>
    </source>
</evidence>
<feature type="compositionally biased region" description="Acidic residues" evidence="5">
    <location>
        <begin position="83"/>
        <end position="95"/>
    </location>
</feature>
<gene>
    <name evidence="7" type="ORF">GOBAR_AA03334</name>
</gene>
<dbReference type="PANTHER" id="PTHR31973:SF195">
    <property type="entry name" value="MUDR FAMILY TRANSPOSASE"/>
    <property type="match status" value="1"/>
</dbReference>